<dbReference type="EMBL" id="LBMM01021952">
    <property type="protein sequence ID" value="KMQ82975.1"/>
    <property type="molecule type" value="Genomic_DNA"/>
</dbReference>
<dbReference type="Proteomes" id="UP000036403">
    <property type="component" value="Unassembled WGS sequence"/>
</dbReference>
<feature type="non-terminal residue" evidence="2">
    <location>
        <position position="1"/>
    </location>
</feature>
<accession>A0A0J7MR08</accession>
<dbReference type="InterPro" id="IPR000477">
    <property type="entry name" value="RT_dom"/>
</dbReference>
<dbReference type="InterPro" id="IPR043502">
    <property type="entry name" value="DNA/RNA_pol_sf"/>
</dbReference>
<dbReference type="PROSITE" id="PS50878">
    <property type="entry name" value="RT_POL"/>
    <property type="match status" value="1"/>
</dbReference>
<dbReference type="STRING" id="67767.A0A0J7MR08"/>
<evidence type="ECO:0000313" key="2">
    <source>
        <dbReference type="EMBL" id="KMQ82975.1"/>
    </source>
</evidence>
<reference evidence="2 3" key="1">
    <citation type="submission" date="2015-04" db="EMBL/GenBank/DDBJ databases">
        <title>Lasius niger genome sequencing.</title>
        <authorList>
            <person name="Konorov E.A."/>
            <person name="Nikitin M.A."/>
            <person name="Kirill M.V."/>
            <person name="Chang P."/>
        </authorList>
    </citation>
    <scope>NUCLEOTIDE SEQUENCE [LARGE SCALE GENOMIC DNA]</scope>
    <source>
        <tissue evidence="2">Whole</tissue>
    </source>
</reference>
<gene>
    <name evidence="2" type="ORF">RF55_21294</name>
</gene>
<evidence type="ECO:0000313" key="3">
    <source>
        <dbReference type="Proteomes" id="UP000036403"/>
    </source>
</evidence>
<dbReference type="SUPFAM" id="SSF56672">
    <property type="entry name" value="DNA/RNA polymerases"/>
    <property type="match status" value="1"/>
</dbReference>
<proteinExistence type="predicted"/>
<protein>
    <submittedName>
        <fullName evidence="2">Reverse transcriptase</fullName>
    </submittedName>
</protein>
<dbReference type="Pfam" id="PF00078">
    <property type="entry name" value="RVT_1"/>
    <property type="match status" value="1"/>
</dbReference>
<dbReference type="GO" id="GO:0003964">
    <property type="term" value="F:RNA-directed DNA polymerase activity"/>
    <property type="evidence" value="ECO:0007669"/>
    <property type="project" value="UniProtKB-KW"/>
</dbReference>
<keyword evidence="2" id="KW-0808">Transferase</keyword>
<dbReference type="PaxDb" id="67767-A0A0J7MR08"/>
<feature type="domain" description="Reverse transcriptase" evidence="1">
    <location>
        <begin position="1"/>
        <end position="179"/>
    </location>
</feature>
<dbReference type="OrthoDB" id="7555282at2759"/>
<organism evidence="2 3">
    <name type="scientific">Lasius niger</name>
    <name type="common">Black garden ant</name>
    <dbReference type="NCBI Taxonomy" id="67767"/>
    <lineage>
        <taxon>Eukaryota</taxon>
        <taxon>Metazoa</taxon>
        <taxon>Ecdysozoa</taxon>
        <taxon>Arthropoda</taxon>
        <taxon>Hexapoda</taxon>
        <taxon>Insecta</taxon>
        <taxon>Pterygota</taxon>
        <taxon>Neoptera</taxon>
        <taxon>Endopterygota</taxon>
        <taxon>Hymenoptera</taxon>
        <taxon>Apocrita</taxon>
        <taxon>Aculeata</taxon>
        <taxon>Formicoidea</taxon>
        <taxon>Formicidae</taxon>
        <taxon>Formicinae</taxon>
        <taxon>Lasius</taxon>
        <taxon>Lasius</taxon>
    </lineage>
</organism>
<keyword evidence="2" id="KW-0548">Nucleotidyltransferase</keyword>
<sequence length="357" mass="41756">TATVAVSLDIEKAFDTTWFEGLILKLRNFGYPRTLCSIAYQFLKDRTFQVRVHDKLSETFRVSAGVPQGSKLGPKLYNIYTVDAPAPPDGKVKRLCYADDLLIYTHSRIASTASRRLNSYLARLGEYFTKWKIKINANKIVAIALAMRHPLKYPEDLDLRFGNERIPIQDSMKYLGVHFTPKMNFVKHVSETRKKVIGQSKYLHNALRHSNLLSPQIKTLCYKQLLRPIIAYAFPIYSCMSSSQMEKLRILERKTLRRCINYERRLDGTHHPVKYLYEQANTPRLDDFLISIGLRYLDRIRDTENQLVRNSCLLNPQLVERLRIKPPQYLENFRDIDDDVIPLYNRGFRDPAYRVYL</sequence>
<keyword evidence="3" id="KW-1185">Reference proteome</keyword>
<evidence type="ECO:0000259" key="1">
    <source>
        <dbReference type="PROSITE" id="PS50878"/>
    </source>
</evidence>
<dbReference type="AlphaFoldDB" id="A0A0J7MR08"/>
<keyword evidence="2" id="KW-0695">RNA-directed DNA polymerase</keyword>
<comment type="caution">
    <text evidence="2">The sequence shown here is derived from an EMBL/GenBank/DDBJ whole genome shotgun (WGS) entry which is preliminary data.</text>
</comment>
<dbReference type="PANTHER" id="PTHR33332">
    <property type="entry name" value="REVERSE TRANSCRIPTASE DOMAIN-CONTAINING PROTEIN"/>
    <property type="match status" value="1"/>
</dbReference>
<name>A0A0J7MR08_LASNI</name>